<dbReference type="HOGENOM" id="CLU_067442_4_1_10"/>
<keyword evidence="5 10" id="KW-0489">Methyltransferase</keyword>
<evidence type="ECO:0000256" key="10">
    <source>
        <dbReference type="PIRNR" id="PIRNR015601"/>
    </source>
</evidence>
<dbReference type="InterPro" id="IPR046886">
    <property type="entry name" value="RsmE_MTase_dom"/>
</dbReference>
<evidence type="ECO:0000256" key="6">
    <source>
        <dbReference type="ARBA" id="ARBA00022679"/>
    </source>
</evidence>
<dbReference type="eggNOG" id="COG1385">
    <property type="taxonomic scope" value="Bacteria"/>
</dbReference>
<dbReference type="STRING" id="679937.Bcop_0034"/>
<feature type="domain" description="Ribosomal RNA small subunit methyltransferase E PUA-like" evidence="12">
    <location>
        <begin position="15"/>
        <end position="61"/>
    </location>
</feature>
<dbReference type="Pfam" id="PF20260">
    <property type="entry name" value="PUA_4"/>
    <property type="match status" value="1"/>
</dbReference>
<evidence type="ECO:0000259" key="11">
    <source>
        <dbReference type="Pfam" id="PF04452"/>
    </source>
</evidence>
<accession>F3ZNR5</accession>
<evidence type="ECO:0000256" key="2">
    <source>
        <dbReference type="ARBA" id="ARBA00005528"/>
    </source>
</evidence>
<evidence type="ECO:0000256" key="3">
    <source>
        <dbReference type="ARBA" id="ARBA00022490"/>
    </source>
</evidence>
<evidence type="ECO:0000256" key="7">
    <source>
        <dbReference type="ARBA" id="ARBA00022691"/>
    </source>
</evidence>
<evidence type="ECO:0000256" key="4">
    <source>
        <dbReference type="ARBA" id="ARBA00022552"/>
    </source>
</evidence>
<comment type="catalytic activity">
    <reaction evidence="9 10">
        <text>uridine(1498) in 16S rRNA + S-adenosyl-L-methionine = N(3)-methyluridine(1498) in 16S rRNA + S-adenosyl-L-homocysteine + H(+)</text>
        <dbReference type="Rhea" id="RHEA:42920"/>
        <dbReference type="Rhea" id="RHEA-COMP:10283"/>
        <dbReference type="Rhea" id="RHEA-COMP:10284"/>
        <dbReference type="ChEBI" id="CHEBI:15378"/>
        <dbReference type="ChEBI" id="CHEBI:57856"/>
        <dbReference type="ChEBI" id="CHEBI:59789"/>
        <dbReference type="ChEBI" id="CHEBI:65315"/>
        <dbReference type="ChEBI" id="CHEBI:74502"/>
        <dbReference type="EC" id="2.1.1.193"/>
    </reaction>
</comment>
<keyword evidence="14" id="KW-1185">Reference proteome</keyword>
<keyword evidence="7 10" id="KW-0949">S-adenosyl-L-methionine</keyword>
<evidence type="ECO:0000256" key="1">
    <source>
        <dbReference type="ARBA" id="ARBA00004496"/>
    </source>
</evidence>
<organism evidence="13 14">
    <name type="scientific">Bacteroides coprosuis DSM 18011</name>
    <dbReference type="NCBI Taxonomy" id="679937"/>
    <lineage>
        <taxon>Bacteria</taxon>
        <taxon>Pseudomonadati</taxon>
        <taxon>Bacteroidota</taxon>
        <taxon>Bacteroidia</taxon>
        <taxon>Bacteroidales</taxon>
        <taxon>Bacteroidaceae</taxon>
        <taxon>Bacteroides</taxon>
    </lineage>
</organism>
<evidence type="ECO:0000313" key="14">
    <source>
        <dbReference type="Proteomes" id="UP000018439"/>
    </source>
</evidence>
<dbReference type="Gene3D" id="3.40.1280.10">
    <property type="match status" value="1"/>
</dbReference>
<dbReference type="InterPro" id="IPR015947">
    <property type="entry name" value="PUA-like_sf"/>
</dbReference>
<feature type="domain" description="Ribosomal RNA small subunit methyltransferase E methyltransferase" evidence="11">
    <location>
        <begin position="71"/>
        <end position="226"/>
    </location>
</feature>
<dbReference type="GO" id="GO:0070475">
    <property type="term" value="P:rRNA base methylation"/>
    <property type="evidence" value="ECO:0007669"/>
    <property type="project" value="TreeGrafter"/>
</dbReference>
<sequence length="231" mass="26273">MPIFYTPNIDQIKELPSDEAKHCSRVLRLTEGDHITLTDGKGNFYEAEITLTTPKKCLFNILETHTPTPPKVYIHLAMGPTKNMDRNEWVAEKATEIGFNEFTFLNCQFSERKIIKTDRVEKILVSAMKQSKRATLPKLNEMTPFKTFITQPFNGQKFIAHCYKENQELLKELYTIGENALILIGPEGDFSPEEIQLALDNGFQPISLGDSRLRTETAAIFACSTINILNQ</sequence>
<dbReference type="InterPro" id="IPR006700">
    <property type="entry name" value="RsmE"/>
</dbReference>
<dbReference type="Pfam" id="PF04452">
    <property type="entry name" value="Methyltrans_RNA"/>
    <property type="match status" value="1"/>
</dbReference>
<protein>
    <recommendedName>
        <fullName evidence="10">Ribosomal RNA small subunit methyltransferase E</fullName>
        <ecNumber evidence="10">2.1.1.193</ecNumber>
    </recommendedName>
</protein>
<dbReference type="Proteomes" id="UP000018439">
    <property type="component" value="Chromosome"/>
</dbReference>
<name>F3ZNR5_9BACE</name>
<dbReference type="SUPFAM" id="SSF75217">
    <property type="entry name" value="alpha/beta knot"/>
    <property type="match status" value="1"/>
</dbReference>
<dbReference type="GO" id="GO:0005737">
    <property type="term" value="C:cytoplasm"/>
    <property type="evidence" value="ECO:0007669"/>
    <property type="project" value="UniProtKB-SubCell"/>
</dbReference>
<evidence type="ECO:0000256" key="8">
    <source>
        <dbReference type="ARBA" id="ARBA00025699"/>
    </source>
</evidence>
<evidence type="ECO:0000256" key="5">
    <source>
        <dbReference type="ARBA" id="ARBA00022603"/>
    </source>
</evidence>
<dbReference type="InterPro" id="IPR029028">
    <property type="entry name" value="Alpha/beta_knot_MTases"/>
</dbReference>
<evidence type="ECO:0000313" key="13">
    <source>
        <dbReference type="EMBL" id="EGJ70254.1"/>
    </source>
</evidence>
<dbReference type="NCBIfam" id="NF008702">
    <property type="entry name" value="PRK11713.6-1"/>
    <property type="match status" value="1"/>
</dbReference>
<dbReference type="AlphaFoldDB" id="F3ZNR5"/>
<dbReference type="OrthoDB" id="9815641at2"/>
<keyword evidence="6 10" id="KW-0808">Transferase</keyword>
<comment type="subcellular location">
    <subcellularLocation>
        <location evidence="1 10">Cytoplasm</location>
    </subcellularLocation>
</comment>
<evidence type="ECO:0000259" key="12">
    <source>
        <dbReference type="Pfam" id="PF20260"/>
    </source>
</evidence>
<dbReference type="NCBIfam" id="TIGR00046">
    <property type="entry name" value="RsmE family RNA methyltransferase"/>
    <property type="match status" value="1"/>
</dbReference>
<comment type="function">
    <text evidence="8 10">Specifically methylates the N3 position of the uracil ring of uridine 1498 (m3U1498) in 16S rRNA. Acts on the fully assembled 30S ribosomal subunit.</text>
</comment>
<dbReference type="Gene3D" id="2.40.240.20">
    <property type="entry name" value="Hypothetical PUA domain-like, domain 1"/>
    <property type="match status" value="1"/>
</dbReference>
<keyword evidence="4 10" id="KW-0698">rRNA processing</keyword>
<dbReference type="SUPFAM" id="SSF88697">
    <property type="entry name" value="PUA domain-like"/>
    <property type="match status" value="1"/>
</dbReference>
<dbReference type="InterPro" id="IPR029026">
    <property type="entry name" value="tRNA_m1G_MTases_N"/>
</dbReference>
<reference evidence="13 14" key="1">
    <citation type="journal article" date="2011" name="Stand. Genomic Sci.">
        <title>Non-contiguous finished genome sequence of Bacteroides coprosuis type strain (PC139).</title>
        <authorList>
            <person name="Land M."/>
            <person name="Held B."/>
            <person name="Gronow S."/>
            <person name="Abt B."/>
            <person name="Lucas S."/>
            <person name="Del Rio T.G."/>
            <person name="Nolan M."/>
            <person name="Tice H."/>
            <person name="Cheng J.F."/>
            <person name="Pitluck S."/>
            <person name="Liolios K."/>
            <person name="Pagani I."/>
            <person name="Ivanova N."/>
            <person name="Mavromatis K."/>
            <person name="Mikhailova N."/>
            <person name="Pati A."/>
            <person name="Tapia R."/>
            <person name="Han C."/>
            <person name="Goodwin L."/>
            <person name="Chen A."/>
            <person name="Palaniappan K."/>
            <person name="Hauser L."/>
            <person name="Brambilla E.M."/>
            <person name="Rohde M."/>
            <person name="Goker M."/>
            <person name="Detter J.C."/>
            <person name="Woyke T."/>
            <person name="Bristow J."/>
            <person name="Eisen J.A."/>
            <person name="Markowitz V."/>
            <person name="Hugenholtz P."/>
            <person name="Kyrpides N.C."/>
            <person name="Klenk H.P."/>
            <person name="Lapidus A."/>
        </authorList>
    </citation>
    <scope>NUCLEOTIDE SEQUENCE [LARGE SCALE GENOMIC DNA]</scope>
    <source>
        <strain evidence="13 14">DSM 18011</strain>
    </source>
</reference>
<evidence type="ECO:0000256" key="9">
    <source>
        <dbReference type="ARBA" id="ARBA00047944"/>
    </source>
</evidence>
<keyword evidence="3 10" id="KW-0963">Cytoplasm</keyword>
<dbReference type="InterPro" id="IPR046887">
    <property type="entry name" value="RsmE_PUA-like"/>
</dbReference>
<dbReference type="GO" id="GO:0070042">
    <property type="term" value="F:rRNA (uridine-N3-)-methyltransferase activity"/>
    <property type="evidence" value="ECO:0007669"/>
    <property type="project" value="TreeGrafter"/>
</dbReference>
<comment type="similarity">
    <text evidence="2 10">Belongs to the RNA methyltransferase RsmE family.</text>
</comment>
<proteinExistence type="inferred from homology"/>
<dbReference type="CDD" id="cd18084">
    <property type="entry name" value="RsmE-like"/>
    <property type="match status" value="1"/>
</dbReference>
<dbReference type="EMBL" id="CM001167">
    <property type="protein sequence ID" value="EGJ70254.1"/>
    <property type="molecule type" value="Genomic_DNA"/>
</dbReference>
<dbReference type="EC" id="2.1.1.193" evidence="10"/>
<dbReference type="PIRSF" id="PIRSF015601">
    <property type="entry name" value="MTase_slr0722"/>
    <property type="match status" value="1"/>
</dbReference>
<dbReference type="PANTHER" id="PTHR30027">
    <property type="entry name" value="RIBOSOMAL RNA SMALL SUBUNIT METHYLTRANSFERASE E"/>
    <property type="match status" value="1"/>
</dbReference>
<dbReference type="PANTHER" id="PTHR30027:SF3">
    <property type="entry name" value="16S RRNA (URACIL(1498)-N(3))-METHYLTRANSFERASE"/>
    <property type="match status" value="1"/>
</dbReference>
<gene>
    <name evidence="13" type="ORF">Bcop_0034</name>
</gene>